<feature type="transmembrane region" description="Helical" evidence="2">
    <location>
        <begin position="299"/>
        <end position="324"/>
    </location>
</feature>
<evidence type="ECO:0000256" key="2">
    <source>
        <dbReference type="SAM" id="Phobius"/>
    </source>
</evidence>
<keyword evidence="5" id="KW-1185">Reference proteome</keyword>
<feature type="transmembrane region" description="Helical" evidence="2">
    <location>
        <begin position="262"/>
        <end position="279"/>
    </location>
</feature>
<dbReference type="InterPro" id="IPR002641">
    <property type="entry name" value="PNPLA_dom"/>
</dbReference>
<dbReference type="PANTHER" id="PTHR10728">
    <property type="entry name" value="CYTOSOLIC PHOSPHOLIPASE A2"/>
    <property type="match status" value="1"/>
</dbReference>
<keyword evidence="2" id="KW-0812">Transmembrane</keyword>
<feature type="transmembrane region" description="Helical" evidence="2">
    <location>
        <begin position="390"/>
        <end position="414"/>
    </location>
</feature>
<dbReference type="EMBL" id="JBEPMB010000003">
    <property type="protein sequence ID" value="MET3614288.1"/>
    <property type="molecule type" value="Genomic_DNA"/>
</dbReference>
<dbReference type="PANTHER" id="PTHR10728:SF40">
    <property type="entry name" value="PATATIN FAMILY PROTEIN"/>
    <property type="match status" value="1"/>
</dbReference>
<feature type="transmembrane region" description="Helical" evidence="2">
    <location>
        <begin position="435"/>
        <end position="456"/>
    </location>
</feature>
<evidence type="ECO:0000256" key="1">
    <source>
        <dbReference type="ARBA" id="ARBA00023098"/>
    </source>
</evidence>
<dbReference type="Gene3D" id="3.40.1090.10">
    <property type="entry name" value="Cytosolic phospholipase A2 catalytic domain"/>
    <property type="match status" value="2"/>
</dbReference>
<name>A0ABV2J0Q7_9HYPH</name>
<evidence type="ECO:0000313" key="5">
    <source>
        <dbReference type="Proteomes" id="UP001549047"/>
    </source>
</evidence>
<dbReference type="RefSeq" id="WP_354556790.1">
    <property type="nucleotide sequence ID" value="NZ_JBEPMB010000003.1"/>
</dbReference>
<sequence>MAEIRDGKAVHSDAAVSGRSTALDFGQALKLEHATAGISPAPVRASKAEPAPHEAETVERPTIGLALSGGGIRSAAFCLGVLQSLKANGPFEAIDYLSTVSGGGYTGAALIAGMEREDGKFPFSTEIGGSNQPDNDIADSRAVKEIRDRSRYLMPEGKFDLFISFAIILRGLMVNAVFIGAVPLLAAAITLFLNPHLTSDSATGNLIPEPGWLANHIGSAFWVSKLLAIVFGLYLLFWAIGRSFREQRNADLSDPESRPAKYAGWALLGLIVVFFWELQPPIIHWVSQHFTQSNDQQSVWRSISGIVTGLSAGTGLLAISWRWLMGAIQTASKSFGLGPLMKALTAKAVLFLLAAALPALIYVLYIWLVLAGAADKDGNLVMTSASIKDFAGEGTLVWLSVVVATTLLLAIAVWQIKHGPITQFPPRNGNEARPIGPFFWTAAILATGAVCSYLFYQFLPLAMFQSRLGGGIYLFGAVCLTIIAALFSENANSLHQLYRDRLNRAFAMGAEGGRSFLLSRLNDPFPSGGKRRPYPIINMAVNLQGSKHKNHRGRDADFFVVTPDHVGSDATGYAEVKKFENAEPHIDLAAAAAISGAAVGPEMGRIGVPLLAPTLALLNIRLGYWARNPKYLADEASARKAGIDDWRLSYIFREMFGLLNEDLSKVLLSDGGHIDNLGLYQLLKRRCDVIIVADAEADPAMTFSSLIAVERFARIDLGVRFDLPFADLRDSILKRKKALEAGDLSASSDIWNHAAIGEIHYPESKDEKDPQEEKTGILLYIKSSVTGDEKGYVLDYEQRYPAFPHEPTSDQFFTEEQFEAYRALGFHAADRAWKTTDETPRWQLLMDTLKAKIATALKLAPK</sequence>
<keyword evidence="2" id="KW-1133">Transmembrane helix</keyword>
<dbReference type="Proteomes" id="UP001549047">
    <property type="component" value="Unassembled WGS sequence"/>
</dbReference>
<dbReference type="SUPFAM" id="SSF52151">
    <property type="entry name" value="FabD/lysophospholipase-like"/>
    <property type="match status" value="1"/>
</dbReference>
<organism evidence="4 5">
    <name type="scientific">Rhizobium aquaticum</name>
    <dbReference type="NCBI Taxonomy" id="1549636"/>
    <lineage>
        <taxon>Bacteria</taxon>
        <taxon>Pseudomonadati</taxon>
        <taxon>Pseudomonadota</taxon>
        <taxon>Alphaproteobacteria</taxon>
        <taxon>Hyphomicrobiales</taxon>
        <taxon>Rhizobiaceae</taxon>
        <taxon>Rhizobium/Agrobacterium group</taxon>
        <taxon>Rhizobium</taxon>
    </lineage>
</organism>
<dbReference type="Pfam" id="PF01734">
    <property type="entry name" value="Patatin"/>
    <property type="match status" value="1"/>
</dbReference>
<feature type="transmembrane region" description="Helical" evidence="2">
    <location>
        <begin position="213"/>
        <end position="241"/>
    </location>
</feature>
<feature type="domain" description="PNPLA" evidence="3">
    <location>
        <begin position="65"/>
        <end position="119"/>
    </location>
</feature>
<dbReference type="InterPro" id="IPR016035">
    <property type="entry name" value="Acyl_Trfase/lysoPLipase"/>
</dbReference>
<evidence type="ECO:0000259" key="3">
    <source>
        <dbReference type="Pfam" id="PF01734"/>
    </source>
</evidence>
<protein>
    <recommendedName>
        <fullName evidence="3">PNPLA domain-containing protein</fullName>
    </recommendedName>
</protein>
<feature type="transmembrane region" description="Helical" evidence="2">
    <location>
        <begin position="161"/>
        <end position="193"/>
    </location>
</feature>
<reference evidence="4 5" key="1">
    <citation type="submission" date="2024-06" db="EMBL/GenBank/DDBJ databases">
        <title>Genomic Encyclopedia of Type Strains, Phase IV (KMG-IV): sequencing the most valuable type-strain genomes for metagenomic binning, comparative biology and taxonomic classification.</title>
        <authorList>
            <person name="Goeker M."/>
        </authorList>
    </citation>
    <scope>NUCLEOTIDE SEQUENCE [LARGE SCALE GENOMIC DNA]</scope>
    <source>
        <strain evidence="4 5">DSM 29780</strain>
    </source>
</reference>
<proteinExistence type="predicted"/>
<accession>A0ABV2J0Q7</accession>
<comment type="caution">
    <text evidence="4">The sequence shown here is derived from an EMBL/GenBank/DDBJ whole genome shotgun (WGS) entry which is preliminary data.</text>
</comment>
<feature type="transmembrane region" description="Helical" evidence="2">
    <location>
        <begin position="468"/>
        <end position="487"/>
    </location>
</feature>
<keyword evidence="1" id="KW-0443">Lipid metabolism</keyword>
<evidence type="ECO:0000313" key="4">
    <source>
        <dbReference type="EMBL" id="MET3614288.1"/>
    </source>
</evidence>
<gene>
    <name evidence="4" type="ORF">ABID16_002625</name>
</gene>
<keyword evidence="2" id="KW-0472">Membrane</keyword>
<feature type="transmembrane region" description="Helical" evidence="2">
    <location>
        <begin position="344"/>
        <end position="370"/>
    </location>
</feature>